<keyword evidence="1" id="KW-0812">Transmembrane</keyword>
<feature type="transmembrane region" description="Helical" evidence="1">
    <location>
        <begin position="7"/>
        <end position="25"/>
    </location>
</feature>
<dbReference type="RefSeq" id="WP_090030764.1">
    <property type="nucleotide sequence ID" value="NZ_FNEB01000026.1"/>
</dbReference>
<proteinExistence type="predicted"/>
<sequence>MYRLNIYIGSGAVLLALVGLFLWIPQDTGTGLIVRVRRQVSIGDALAPTIAFTLMAIGGALLLVERRKHTSAEVSIAPFLHTGALVAVIALGLLLMRHAGPGILLIAEGFGATDTEYRLLRETFPWKYIGYFLGGVTIIGGMASLSAGRLQARTVLIAGVVTIGLVALVDVPFDDLLLPPNGDY</sequence>
<evidence type="ECO:0008006" key="4">
    <source>
        <dbReference type="Google" id="ProtNLM"/>
    </source>
</evidence>
<feature type="transmembrane region" description="Helical" evidence="1">
    <location>
        <begin position="76"/>
        <end position="96"/>
    </location>
</feature>
<dbReference type="STRING" id="490829.SAMN05421850_1264"/>
<dbReference type="OrthoDB" id="7867876at2"/>
<dbReference type="EMBL" id="FNEB01000026">
    <property type="protein sequence ID" value="SDJ42317.1"/>
    <property type="molecule type" value="Genomic_DNA"/>
</dbReference>
<keyword evidence="1" id="KW-1133">Transmembrane helix</keyword>
<protein>
    <recommendedName>
        <fullName evidence="4">Tripartite tricarboxylate transporter TctB family protein</fullName>
    </recommendedName>
</protein>
<evidence type="ECO:0000313" key="3">
    <source>
        <dbReference type="Proteomes" id="UP000199340"/>
    </source>
</evidence>
<dbReference type="AlphaFoldDB" id="A0A1G8TLM1"/>
<evidence type="ECO:0000313" key="2">
    <source>
        <dbReference type="EMBL" id="SDJ42317.1"/>
    </source>
</evidence>
<accession>A0A1G8TLM1</accession>
<name>A0A1G8TLM1_9RHOB</name>
<dbReference type="Proteomes" id="UP000199340">
    <property type="component" value="Unassembled WGS sequence"/>
</dbReference>
<keyword evidence="3" id="KW-1185">Reference proteome</keyword>
<reference evidence="2 3" key="1">
    <citation type="submission" date="2016-10" db="EMBL/GenBank/DDBJ databases">
        <authorList>
            <person name="de Groot N.N."/>
        </authorList>
    </citation>
    <scope>NUCLEOTIDE SEQUENCE [LARGE SCALE GENOMIC DNA]</scope>
    <source>
        <strain evidence="2 3">DSM 28010</strain>
    </source>
</reference>
<gene>
    <name evidence="2" type="ORF">SAMN05421850_1264</name>
</gene>
<keyword evidence="1" id="KW-0472">Membrane</keyword>
<feature type="transmembrane region" description="Helical" evidence="1">
    <location>
        <begin position="45"/>
        <end position="64"/>
    </location>
</feature>
<organism evidence="2 3">
    <name type="scientific">Lutimaribacter saemankumensis</name>
    <dbReference type="NCBI Taxonomy" id="490829"/>
    <lineage>
        <taxon>Bacteria</taxon>
        <taxon>Pseudomonadati</taxon>
        <taxon>Pseudomonadota</taxon>
        <taxon>Alphaproteobacteria</taxon>
        <taxon>Rhodobacterales</taxon>
        <taxon>Roseobacteraceae</taxon>
        <taxon>Lutimaribacter</taxon>
    </lineage>
</organism>
<evidence type="ECO:0000256" key="1">
    <source>
        <dbReference type="SAM" id="Phobius"/>
    </source>
</evidence>
<feature type="transmembrane region" description="Helical" evidence="1">
    <location>
        <begin position="128"/>
        <end position="148"/>
    </location>
</feature>
<feature type="transmembrane region" description="Helical" evidence="1">
    <location>
        <begin position="155"/>
        <end position="173"/>
    </location>
</feature>